<accession>A0A4Z0D996</accession>
<dbReference type="InterPro" id="IPR023186">
    <property type="entry name" value="IUNH"/>
</dbReference>
<dbReference type="SUPFAM" id="SSF53590">
    <property type="entry name" value="Nucleoside hydrolase"/>
    <property type="match status" value="1"/>
</dbReference>
<dbReference type="CDD" id="cd02651">
    <property type="entry name" value="nuc_hydro_IU_UC_XIUA"/>
    <property type="match status" value="1"/>
</dbReference>
<evidence type="ECO:0000313" key="4">
    <source>
        <dbReference type="EMBL" id="TFZ41478.1"/>
    </source>
</evidence>
<keyword evidence="5" id="KW-1185">Reference proteome</keyword>
<feature type="domain" description="Inosine/uridine-preferring nucleoside hydrolase" evidence="3">
    <location>
        <begin position="6"/>
        <end position="301"/>
    </location>
</feature>
<evidence type="ECO:0000256" key="2">
    <source>
        <dbReference type="ARBA" id="ARBA00023295"/>
    </source>
</evidence>
<dbReference type="Gene3D" id="3.90.245.10">
    <property type="entry name" value="Ribonucleoside hydrolase-like"/>
    <property type="match status" value="1"/>
</dbReference>
<evidence type="ECO:0000313" key="5">
    <source>
        <dbReference type="Proteomes" id="UP000298381"/>
    </source>
</evidence>
<dbReference type="InterPro" id="IPR001910">
    <property type="entry name" value="Inosine/uridine_hydrolase_dom"/>
</dbReference>
<dbReference type="PANTHER" id="PTHR12304:SF4">
    <property type="entry name" value="URIDINE NUCLEOSIDASE"/>
    <property type="match status" value="1"/>
</dbReference>
<evidence type="ECO:0000256" key="1">
    <source>
        <dbReference type="ARBA" id="ARBA00022801"/>
    </source>
</evidence>
<dbReference type="OrthoDB" id="9797882at2"/>
<dbReference type="Pfam" id="PF01156">
    <property type="entry name" value="IU_nuc_hydro"/>
    <property type="match status" value="1"/>
</dbReference>
<dbReference type="PANTHER" id="PTHR12304">
    <property type="entry name" value="INOSINE-URIDINE PREFERRING NUCLEOSIDE HYDROLASE"/>
    <property type="match status" value="1"/>
</dbReference>
<name>A0A4Z0D996_9FIRM</name>
<organism evidence="4 5">
    <name type="scientific">Soehngenia longivitae</name>
    <dbReference type="NCBI Taxonomy" id="2562294"/>
    <lineage>
        <taxon>Bacteria</taxon>
        <taxon>Bacillati</taxon>
        <taxon>Bacillota</taxon>
        <taxon>Tissierellia</taxon>
        <taxon>Tissierellales</taxon>
        <taxon>Tissierellaceae</taxon>
        <taxon>Soehngenia</taxon>
    </lineage>
</organism>
<comment type="caution">
    <text evidence="4">The sequence shown here is derived from an EMBL/GenBank/DDBJ whole genome shotgun (WGS) entry which is preliminary data.</text>
</comment>
<reference evidence="4 5" key="1">
    <citation type="submission" date="2019-03" db="EMBL/GenBank/DDBJ databases">
        <title>Draft genome sequence data and analysis of a Fermenting Bacterium, Soehngenia longevitae strain 1933PT, isolated from petroleum reservoir in Azerbaijan.</title>
        <authorList>
            <person name="Grouzdev D.S."/>
            <person name="Bidzhieva S.K."/>
            <person name="Sokolova D.S."/>
            <person name="Tourova T.P."/>
            <person name="Poltaraus A.B."/>
            <person name="Nazina T.N."/>
        </authorList>
    </citation>
    <scope>NUCLEOTIDE SEQUENCE [LARGE SCALE GENOMIC DNA]</scope>
    <source>
        <strain evidence="4 5">1933P</strain>
    </source>
</reference>
<dbReference type="EMBL" id="SRIB01000002">
    <property type="protein sequence ID" value="TFZ41478.1"/>
    <property type="molecule type" value="Genomic_DNA"/>
</dbReference>
<dbReference type="GO" id="GO:0008477">
    <property type="term" value="F:purine nucleosidase activity"/>
    <property type="evidence" value="ECO:0007669"/>
    <property type="project" value="TreeGrafter"/>
</dbReference>
<protein>
    <submittedName>
        <fullName evidence="4">Nucleoside hydrolase</fullName>
    </submittedName>
</protein>
<evidence type="ECO:0000259" key="3">
    <source>
        <dbReference type="Pfam" id="PF01156"/>
    </source>
</evidence>
<dbReference type="InterPro" id="IPR036452">
    <property type="entry name" value="Ribo_hydro-like"/>
</dbReference>
<sequence>MGKTNILIDCDPGHDDVMAILLALANRDKLNILGVSTVAGNQTLDKVTLNLRKLYTYLGVKTPIAVGSDRPIIRQLQTGAFVHGESGLDGFDFPIPTVDVDFSNALLFMRDALINCDEKVVLIATGPLTNIGLLLRAFPEVREKIEYISLMGGSIYKGNVTPFAEYNIYADPEAAHIVFNSGIPIVMSGLDVTHKAYITNEDILELEKINGKVTGMCAKLLKFFTKFHMNEGYENFPLHDVCAVMYVLNKDIFKGQNLSVQIDTSDTLHRGRTAADLREWINHDDTNTFALLDIDRDKFIEILFDVFKKLDEELK</sequence>
<dbReference type="GO" id="GO:0006152">
    <property type="term" value="P:purine nucleoside catabolic process"/>
    <property type="evidence" value="ECO:0007669"/>
    <property type="project" value="TreeGrafter"/>
</dbReference>
<dbReference type="GO" id="GO:0005829">
    <property type="term" value="C:cytosol"/>
    <property type="evidence" value="ECO:0007669"/>
    <property type="project" value="TreeGrafter"/>
</dbReference>
<keyword evidence="1 4" id="KW-0378">Hydrolase</keyword>
<keyword evidence="2" id="KW-0326">Glycosidase</keyword>
<gene>
    <name evidence="4" type="ORF">E4100_02545</name>
</gene>
<dbReference type="AlphaFoldDB" id="A0A4Z0D996"/>
<dbReference type="RefSeq" id="WP_135270466.1">
    <property type="nucleotide sequence ID" value="NZ_SRIB01000002.1"/>
</dbReference>
<dbReference type="Proteomes" id="UP000298381">
    <property type="component" value="Unassembled WGS sequence"/>
</dbReference>
<proteinExistence type="predicted"/>